<dbReference type="RefSeq" id="WP_338061093.1">
    <property type="nucleotide sequence ID" value="NZ_FNET01000034.1"/>
</dbReference>
<accession>A0A1G9YN64</accession>
<dbReference type="EMBL" id="FNET01000034">
    <property type="protein sequence ID" value="SDN10015.1"/>
    <property type="molecule type" value="Genomic_DNA"/>
</dbReference>
<dbReference type="Pfam" id="PF19054">
    <property type="entry name" value="DUF5753"/>
    <property type="match status" value="1"/>
</dbReference>
<evidence type="ECO:0000313" key="3">
    <source>
        <dbReference type="Proteomes" id="UP000199682"/>
    </source>
</evidence>
<name>A0A1G9YN64_9PSEU</name>
<dbReference type="InterPro" id="IPR001387">
    <property type="entry name" value="Cro/C1-type_HTH"/>
</dbReference>
<dbReference type="Pfam" id="PF13560">
    <property type="entry name" value="HTH_31"/>
    <property type="match status" value="1"/>
</dbReference>
<evidence type="ECO:0000259" key="1">
    <source>
        <dbReference type="Pfam" id="PF19054"/>
    </source>
</evidence>
<dbReference type="CDD" id="cd00093">
    <property type="entry name" value="HTH_XRE"/>
    <property type="match status" value="1"/>
</dbReference>
<dbReference type="InterPro" id="IPR043917">
    <property type="entry name" value="DUF5753"/>
</dbReference>
<evidence type="ECO:0000313" key="2">
    <source>
        <dbReference type="EMBL" id="SDN10015.1"/>
    </source>
</evidence>
<protein>
    <submittedName>
        <fullName evidence="2">Helix-turn-helix domain-containing protein</fullName>
    </submittedName>
</protein>
<proteinExistence type="predicted"/>
<organism evidence="2 3">
    <name type="scientific">Lentzea albidocapillata subsp. violacea</name>
    <dbReference type="NCBI Taxonomy" id="128104"/>
    <lineage>
        <taxon>Bacteria</taxon>
        <taxon>Bacillati</taxon>
        <taxon>Actinomycetota</taxon>
        <taxon>Actinomycetes</taxon>
        <taxon>Pseudonocardiales</taxon>
        <taxon>Pseudonocardiaceae</taxon>
        <taxon>Lentzea</taxon>
    </lineage>
</organism>
<feature type="domain" description="DUF5753" evidence="1">
    <location>
        <begin position="102"/>
        <end position="273"/>
    </location>
</feature>
<reference evidence="3" key="1">
    <citation type="submission" date="2016-10" db="EMBL/GenBank/DDBJ databases">
        <authorList>
            <person name="Varghese N."/>
            <person name="Submissions S."/>
        </authorList>
    </citation>
    <scope>NUCLEOTIDE SEQUENCE [LARGE SCALE GENOMIC DNA]</scope>
    <source>
        <strain evidence="3">DSM 44796</strain>
    </source>
</reference>
<sequence>MPKRLSTARGREFGEGMRKAIANAGLSAREVAELLDWDEAKVSNVLTGKGGVSKLEVALLLGVCRVEAAERDRLLALFPVRQIQGWWQQHGACAPIRPSTAHAHVAKAKTLVCWQPHVVPIFLRTDAYMRELLVASATAPADELEDRLHAQSELRALLGNRLACTFFIHEFALQLQVGGPAAHADQIHHLMFMANWKNIEIRVVPAEVGAHAGVAGPFWHLKSTKYEPVVWVEVENSSLFIEKAESITGYEAVVRELDRVSLDRQKSIEFIDRLHTRLRELAGQREPSCEGEGTRR</sequence>
<dbReference type="AlphaFoldDB" id="A0A1G9YN64"/>
<gene>
    <name evidence="2" type="ORF">SAMN04488074_13429</name>
</gene>
<dbReference type="Proteomes" id="UP000199682">
    <property type="component" value="Unassembled WGS sequence"/>
</dbReference>